<dbReference type="Proteomes" id="UP001161422">
    <property type="component" value="Unassembled WGS sequence"/>
</dbReference>
<reference evidence="3" key="1">
    <citation type="journal article" date="2014" name="Int. J. Syst. Evol. Microbiol.">
        <title>Complete genome sequence of Corynebacterium casei LMG S-19264T (=DSM 44701T), isolated from a smear-ripened cheese.</title>
        <authorList>
            <consortium name="US DOE Joint Genome Institute (JGI-PGF)"/>
            <person name="Walter F."/>
            <person name="Albersmeier A."/>
            <person name="Kalinowski J."/>
            <person name="Ruckert C."/>
        </authorList>
    </citation>
    <scope>NUCLEOTIDE SEQUENCE</scope>
    <source>
        <strain evidence="3">NBRC 101628</strain>
    </source>
</reference>
<protein>
    <recommendedName>
        <fullName evidence="2">UPF0125 protein GCM10007895_03240</fullName>
    </recommendedName>
</protein>
<evidence type="ECO:0000313" key="4">
    <source>
        <dbReference type="Proteomes" id="UP001161422"/>
    </source>
</evidence>
<dbReference type="SUPFAM" id="SSF54285">
    <property type="entry name" value="MoaD/ThiS"/>
    <property type="match status" value="1"/>
</dbReference>
<evidence type="ECO:0000313" key="3">
    <source>
        <dbReference type="EMBL" id="GLP95018.1"/>
    </source>
</evidence>
<dbReference type="RefSeq" id="WP_095505945.1">
    <property type="nucleotide sequence ID" value="NZ_BSNC01000001.1"/>
</dbReference>
<dbReference type="PANTHER" id="PTHR37483:SF1">
    <property type="entry name" value="UPF0125 PROTEIN RATB"/>
    <property type="match status" value="1"/>
</dbReference>
<dbReference type="EMBL" id="BSNC01000001">
    <property type="protein sequence ID" value="GLP95018.1"/>
    <property type="molecule type" value="Genomic_DNA"/>
</dbReference>
<gene>
    <name evidence="3" type="ORF">GCM10007895_03240</name>
</gene>
<dbReference type="InterPro" id="IPR005346">
    <property type="entry name" value="RnfH"/>
</dbReference>
<dbReference type="PANTHER" id="PTHR37483">
    <property type="entry name" value="UPF0125 PROTEIN RATB"/>
    <property type="match status" value="1"/>
</dbReference>
<dbReference type="NCBIfam" id="NF002490">
    <property type="entry name" value="PRK01777.1"/>
    <property type="match status" value="1"/>
</dbReference>
<keyword evidence="4" id="KW-1185">Reference proteome</keyword>
<evidence type="ECO:0000256" key="1">
    <source>
        <dbReference type="ARBA" id="ARBA00010645"/>
    </source>
</evidence>
<name>A0AA37RR03_9GAMM</name>
<dbReference type="Pfam" id="PF03658">
    <property type="entry name" value="Ub-RnfH"/>
    <property type="match status" value="1"/>
</dbReference>
<dbReference type="Gene3D" id="3.10.20.280">
    <property type="entry name" value="RnfH-like"/>
    <property type="match status" value="1"/>
</dbReference>
<evidence type="ECO:0000256" key="2">
    <source>
        <dbReference type="HAMAP-Rule" id="MF_00460"/>
    </source>
</evidence>
<comment type="similarity">
    <text evidence="1 2">Belongs to the UPF0125 (RnfH) family.</text>
</comment>
<sequence length="110" mass="12138">MATNIKVEVVYPLPHEQRIFKVELAEGATALDAIKASGIEEYYPEVDFASHKLGIFSRLIKPTEVLESGQRVEIYRPLIADPKDVRRQRAAKAVAEGRANATTGARKSSS</sequence>
<reference evidence="3" key="2">
    <citation type="submission" date="2023-01" db="EMBL/GenBank/DDBJ databases">
        <title>Draft genome sequence of Paraferrimonas sedimenticola strain NBRC 101628.</title>
        <authorList>
            <person name="Sun Q."/>
            <person name="Mori K."/>
        </authorList>
    </citation>
    <scope>NUCLEOTIDE SEQUENCE</scope>
    <source>
        <strain evidence="3">NBRC 101628</strain>
    </source>
</reference>
<proteinExistence type="inferred from homology"/>
<organism evidence="3 4">
    <name type="scientific">Paraferrimonas sedimenticola</name>
    <dbReference type="NCBI Taxonomy" id="375674"/>
    <lineage>
        <taxon>Bacteria</taxon>
        <taxon>Pseudomonadati</taxon>
        <taxon>Pseudomonadota</taxon>
        <taxon>Gammaproteobacteria</taxon>
        <taxon>Alteromonadales</taxon>
        <taxon>Ferrimonadaceae</taxon>
        <taxon>Paraferrimonas</taxon>
    </lineage>
</organism>
<dbReference type="HAMAP" id="MF_00460">
    <property type="entry name" value="UPF0125_RnfH"/>
    <property type="match status" value="1"/>
</dbReference>
<accession>A0AA37RR03</accession>
<dbReference type="AlphaFoldDB" id="A0AA37RR03"/>
<dbReference type="InterPro" id="IPR016155">
    <property type="entry name" value="Mopterin_synth/thiamin_S_b"/>
</dbReference>
<dbReference type="InterPro" id="IPR037021">
    <property type="entry name" value="RnfH_sf"/>
</dbReference>
<comment type="caution">
    <text evidence="3">The sequence shown here is derived from an EMBL/GenBank/DDBJ whole genome shotgun (WGS) entry which is preliminary data.</text>
</comment>